<accession>A0A316V5D9</accession>
<dbReference type="InParanoid" id="A0A316V5D9"/>
<dbReference type="PROSITE" id="PS50850">
    <property type="entry name" value="MFS"/>
    <property type="match status" value="1"/>
</dbReference>
<gene>
    <name evidence="8" type="ORF">FA14DRAFT_126309</name>
</gene>
<keyword evidence="3 6" id="KW-1133">Transmembrane helix</keyword>
<evidence type="ECO:0000313" key="9">
    <source>
        <dbReference type="Proteomes" id="UP000245771"/>
    </source>
</evidence>
<feature type="transmembrane region" description="Helical" evidence="6">
    <location>
        <begin position="423"/>
        <end position="445"/>
    </location>
</feature>
<dbReference type="SUPFAM" id="SSF103473">
    <property type="entry name" value="MFS general substrate transporter"/>
    <property type="match status" value="1"/>
</dbReference>
<dbReference type="AlphaFoldDB" id="A0A316V5D9"/>
<feature type="transmembrane region" description="Helical" evidence="6">
    <location>
        <begin position="238"/>
        <end position="260"/>
    </location>
</feature>
<keyword evidence="4 6" id="KW-0472">Membrane</keyword>
<evidence type="ECO:0000256" key="1">
    <source>
        <dbReference type="ARBA" id="ARBA00004141"/>
    </source>
</evidence>
<proteinExistence type="predicted"/>
<dbReference type="InterPro" id="IPR020846">
    <property type="entry name" value="MFS_dom"/>
</dbReference>
<dbReference type="PANTHER" id="PTHR21576:SF160">
    <property type="entry name" value="NODULIN-LIKE DOMAIN-CONTAINING PROTEIN"/>
    <property type="match status" value="1"/>
</dbReference>
<evidence type="ECO:0000256" key="5">
    <source>
        <dbReference type="SAM" id="MobiDB-lite"/>
    </source>
</evidence>
<dbReference type="GO" id="GO:0000329">
    <property type="term" value="C:fungal-type vacuole membrane"/>
    <property type="evidence" value="ECO:0007669"/>
    <property type="project" value="TreeGrafter"/>
</dbReference>
<dbReference type="OrthoDB" id="410267at2759"/>
<feature type="transmembrane region" description="Helical" evidence="6">
    <location>
        <begin position="381"/>
        <end position="403"/>
    </location>
</feature>
<protein>
    <submittedName>
        <fullName evidence="8">MFS general substrate transporter</fullName>
    </submittedName>
</protein>
<feature type="transmembrane region" description="Helical" evidence="6">
    <location>
        <begin position="44"/>
        <end position="63"/>
    </location>
</feature>
<dbReference type="Pfam" id="PF07690">
    <property type="entry name" value="MFS_1"/>
    <property type="match status" value="1"/>
</dbReference>
<sequence>MSVSTLRYISLFSSFLVALSAGSNYGFSSYSPQLQERLHLTSTQINIVGVMGNMGVYLSGPFWGRLVDKKGPKVALALGAILVAVGYGGLSVSYGGTIWSSTSLPTLCMFSLFSGLGNSGAFTAAMNAQAKSWKEERRGLCTALVLSGFGLSAFFYSTLSHTLFPGKTGDYLLLLAFGSSFSFLIGLTFIRILPPDLDNSLLPSDAGQAGEASGSRKDEPTAASIDKTGRKLLKDPDFLILFFIMTIISGTGLLVINNIGTMTRTLYEYNKRQKGDVQQLQAHQVSAISIGNALGRILMGLMSDLVVNRTGDARYRVFLLLVVCTLALLSQGAAAWPNIISDLKKLFGMSIVTGLMYGTLFGLCPVLTFEWFGLRHFSQNWGIISLSPVIAGNTFNLLFGKIYDSHVPKDGHSHFCPDGEECFRSVFRFTAIGAVLATILSAIIIGRKAGWRKPSTARNEDGQGE</sequence>
<name>A0A316V5D9_9BASI</name>
<evidence type="ECO:0000256" key="4">
    <source>
        <dbReference type="ARBA" id="ARBA00023136"/>
    </source>
</evidence>
<dbReference type="InterPro" id="IPR011701">
    <property type="entry name" value="MFS"/>
</dbReference>
<dbReference type="EMBL" id="KZ819605">
    <property type="protein sequence ID" value="PWN32787.1"/>
    <property type="molecule type" value="Genomic_DNA"/>
</dbReference>
<evidence type="ECO:0000256" key="2">
    <source>
        <dbReference type="ARBA" id="ARBA00022692"/>
    </source>
</evidence>
<dbReference type="GO" id="GO:0022857">
    <property type="term" value="F:transmembrane transporter activity"/>
    <property type="evidence" value="ECO:0007669"/>
    <property type="project" value="InterPro"/>
</dbReference>
<dbReference type="RefSeq" id="XP_025353089.1">
    <property type="nucleotide sequence ID" value="XM_025496738.1"/>
</dbReference>
<dbReference type="InterPro" id="IPR036259">
    <property type="entry name" value="MFS_trans_sf"/>
</dbReference>
<dbReference type="PANTHER" id="PTHR21576">
    <property type="entry name" value="UNCHARACTERIZED NODULIN-LIKE PROTEIN"/>
    <property type="match status" value="1"/>
</dbReference>
<evidence type="ECO:0000259" key="7">
    <source>
        <dbReference type="PROSITE" id="PS50850"/>
    </source>
</evidence>
<feature type="transmembrane region" description="Helical" evidence="6">
    <location>
        <begin position="140"/>
        <end position="159"/>
    </location>
</feature>
<feature type="transmembrane region" description="Helical" evidence="6">
    <location>
        <begin position="171"/>
        <end position="193"/>
    </location>
</feature>
<feature type="transmembrane region" description="Helical" evidence="6">
    <location>
        <begin position="346"/>
        <end position="369"/>
    </location>
</feature>
<reference evidence="8 9" key="1">
    <citation type="journal article" date="2018" name="Mol. Biol. Evol.">
        <title>Broad Genomic Sampling Reveals a Smut Pathogenic Ancestry of the Fungal Clade Ustilaginomycotina.</title>
        <authorList>
            <person name="Kijpornyongpan T."/>
            <person name="Mondo S.J."/>
            <person name="Barry K."/>
            <person name="Sandor L."/>
            <person name="Lee J."/>
            <person name="Lipzen A."/>
            <person name="Pangilinan J."/>
            <person name="LaButti K."/>
            <person name="Hainaut M."/>
            <person name="Henrissat B."/>
            <person name="Grigoriev I.V."/>
            <person name="Spatafora J.W."/>
            <person name="Aime M.C."/>
        </authorList>
    </citation>
    <scope>NUCLEOTIDE SEQUENCE [LARGE SCALE GENOMIC DNA]</scope>
    <source>
        <strain evidence="8 9">MCA 3882</strain>
    </source>
</reference>
<feature type="domain" description="Major facilitator superfamily (MFS) profile" evidence="7">
    <location>
        <begin position="6"/>
        <end position="449"/>
    </location>
</feature>
<dbReference type="STRING" id="1280837.A0A316V5D9"/>
<feature type="transmembrane region" description="Helical" evidence="6">
    <location>
        <begin position="313"/>
        <end position="334"/>
    </location>
</feature>
<comment type="subcellular location">
    <subcellularLocation>
        <location evidence="1">Membrane</location>
        <topology evidence="1">Multi-pass membrane protein</topology>
    </subcellularLocation>
</comment>
<feature type="transmembrane region" description="Helical" evidence="6">
    <location>
        <begin position="75"/>
        <end position="98"/>
    </location>
</feature>
<evidence type="ECO:0000256" key="3">
    <source>
        <dbReference type="ARBA" id="ARBA00022989"/>
    </source>
</evidence>
<organism evidence="8 9">
    <name type="scientific">Meira miltonrushii</name>
    <dbReference type="NCBI Taxonomy" id="1280837"/>
    <lineage>
        <taxon>Eukaryota</taxon>
        <taxon>Fungi</taxon>
        <taxon>Dikarya</taxon>
        <taxon>Basidiomycota</taxon>
        <taxon>Ustilaginomycotina</taxon>
        <taxon>Exobasidiomycetes</taxon>
        <taxon>Exobasidiales</taxon>
        <taxon>Brachybasidiaceae</taxon>
        <taxon>Meira</taxon>
    </lineage>
</organism>
<dbReference type="GeneID" id="37018519"/>
<dbReference type="Gene3D" id="1.20.1250.20">
    <property type="entry name" value="MFS general substrate transporter like domains"/>
    <property type="match status" value="2"/>
</dbReference>
<feature type="region of interest" description="Disordered" evidence="5">
    <location>
        <begin position="204"/>
        <end position="223"/>
    </location>
</feature>
<keyword evidence="2 6" id="KW-0812">Transmembrane</keyword>
<evidence type="ECO:0000256" key="6">
    <source>
        <dbReference type="SAM" id="Phobius"/>
    </source>
</evidence>
<keyword evidence="9" id="KW-1185">Reference proteome</keyword>
<dbReference type="Proteomes" id="UP000245771">
    <property type="component" value="Unassembled WGS sequence"/>
</dbReference>
<evidence type="ECO:0000313" key="8">
    <source>
        <dbReference type="EMBL" id="PWN32787.1"/>
    </source>
</evidence>
<feature type="transmembrane region" description="Helical" evidence="6">
    <location>
        <begin position="104"/>
        <end position="128"/>
    </location>
</feature>